<dbReference type="EMBL" id="CAJMXA010001814">
    <property type="protein sequence ID" value="CAE6470637.1"/>
    <property type="molecule type" value="Genomic_DNA"/>
</dbReference>
<dbReference type="Proteomes" id="UP000663853">
    <property type="component" value="Unassembled WGS sequence"/>
</dbReference>
<proteinExistence type="predicted"/>
<comment type="caution">
    <text evidence="2">The sequence shown here is derived from an EMBL/GenBank/DDBJ whole genome shotgun (WGS) entry which is preliminary data.</text>
</comment>
<gene>
    <name evidence="2" type="ORF">RDB_LOCUS73683</name>
</gene>
<evidence type="ECO:0000313" key="2">
    <source>
        <dbReference type="EMBL" id="CAE6470637.1"/>
    </source>
</evidence>
<evidence type="ECO:0000313" key="3">
    <source>
        <dbReference type="Proteomes" id="UP000663853"/>
    </source>
</evidence>
<feature type="region of interest" description="Disordered" evidence="1">
    <location>
        <begin position="28"/>
        <end position="111"/>
    </location>
</feature>
<protein>
    <submittedName>
        <fullName evidence="2">Uncharacterized protein</fullName>
    </submittedName>
</protein>
<accession>A0A8H3C1G6</accession>
<feature type="non-terminal residue" evidence="2">
    <location>
        <position position="1"/>
    </location>
</feature>
<reference evidence="2" key="1">
    <citation type="submission" date="2021-01" db="EMBL/GenBank/DDBJ databases">
        <authorList>
            <person name="Kaushik A."/>
        </authorList>
    </citation>
    <scope>NUCLEOTIDE SEQUENCE</scope>
    <source>
        <strain evidence="2">AG6-10EEA</strain>
    </source>
</reference>
<dbReference type="AlphaFoldDB" id="A0A8H3C1G6"/>
<evidence type="ECO:0000256" key="1">
    <source>
        <dbReference type="SAM" id="MobiDB-lite"/>
    </source>
</evidence>
<feature type="compositionally biased region" description="Basic and acidic residues" evidence="1">
    <location>
        <begin position="95"/>
        <end position="111"/>
    </location>
</feature>
<sequence length="220" mass="23944">SYQTPLSLETNPVCESATIQFFYKNDMSNRKLNAPNGNPNPSKIPRLVLKNVASAGHNGNHSTPNSNKSSASKVTAESRSNHPAGSGPIQKRGMRIAETKTRRPPVGDRGQRIHNAKTRQGLKVGPGTIDLVQNLQAASVHELAELTMAADCTDNYDEALARAEIMKEMADTAQHEIKDGILKDPDAGISFDDLCDQTISSAQARKLEERLNRALESEED</sequence>
<organism evidence="2 3">
    <name type="scientific">Rhizoctonia solani</name>
    <dbReference type="NCBI Taxonomy" id="456999"/>
    <lineage>
        <taxon>Eukaryota</taxon>
        <taxon>Fungi</taxon>
        <taxon>Dikarya</taxon>
        <taxon>Basidiomycota</taxon>
        <taxon>Agaricomycotina</taxon>
        <taxon>Agaricomycetes</taxon>
        <taxon>Cantharellales</taxon>
        <taxon>Ceratobasidiaceae</taxon>
        <taxon>Rhizoctonia</taxon>
    </lineage>
</organism>
<feature type="compositionally biased region" description="Polar residues" evidence="1">
    <location>
        <begin position="57"/>
        <end position="83"/>
    </location>
</feature>
<name>A0A8H3C1G6_9AGAM</name>